<keyword evidence="1" id="KW-0862">Zinc</keyword>
<dbReference type="PROSITE" id="PS00028">
    <property type="entry name" value="ZINC_FINGER_C2H2_1"/>
    <property type="match status" value="2"/>
</dbReference>
<dbReference type="SUPFAM" id="SSF57667">
    <property type="entry name" value="beta-beta-alpha zinc fingers"/>
    <property type="match status" value="1"/>
</dbReference>
<dbReference type="PANTHER" id="PTHR46664:SF1">
    <property type="entry name" value="ATM INTERACTOR"/>
    <property type="match status" value="1"/>
</dbReference>
<dbReference type="GO" id="GO:0000976">
    <property type="term" value="F:transcription cis-regulatory region binding"/>
    <property type="evidence" value="ECO:0007669"/>
    <property type="project" value="InterPro"/>
</dbReference>
<feature type="domain" description="C2H2-type" evidence="2">
    <location>
        <begin position="101"/>
        <end position="128"/>
    </location>
</feature>
<comment type="caution">
    <text evidence="3">The sequence shown here is derived from an EMBL/GenBank/DDBJ whole genome shotgun (WGS) entry which is preliminary data.</text>
</comment>
<name>A0A0L0C8E3_LUCCU</name>
<evidence type="ECO:0000256" key="1">
    <source>
        <dbReference type="PROSITE-ProRule" id="PRU00042"/>
    </source>
</evidence>
<proteinExistence type="predicted"/>
<dbReference type="SMART" id="SM00355">
    <property type="entry name" value="ZnF_C2H2"/>
    <property type="match status" value="4"/>
</dbReference>
<evidence type="ECO:0000313" key="3">
    <source>
        <dbReference type="EMBL" id="KNC28497.1"/>
    </source>
</evidence>
<dbReference type="PANTHER" id="PTHR46664">
    <property type="entry name" value="ATM INTERACTOR"/>
    <property type="match status" value="1"/>
</dbReference>
<dbReference type="Gene3D" id="3.30.160.60">
    <property type="entry name" value="Classic Zinc Finger"/>
    <property type="match status" value="1"/>
</dbReference>
<evidence type="ECO:0000313" key="4">
    <source>
        <dbReference type="Proteomes" id="UP000037069"/>
    </source>
</evidence>
<dbReference type="GO" id="GO:0045944">
    <property type="term" value="P:positive regulation of transcription by RNA polymerase II"/>
    <property type="evidence" value="ECO:0007669"/>
    <property type="project" value="InterPro"/>
</dbReference>
<dbReference type="InterPro" id="IPR055303">
    <property type="entry name" value="ATMIN"/>
</dbReference>
<keyword evidence="1" id="KW-0479">Metal-binding</keyword>
<dbReference type="Proteomes" id="UP000037069">
    <property type="component" value="Unassembled WGS sequence"/>
</dbReference>
<keyword evidence="1" id="KW-0863">Zinc-finger</keyword>
<evidence type="ECO:0000259" key="2">
    <source>
        <dbReference type="PROSITE" id="PS50157"/>
    </source>
</evidence>
<keyword evidence="4" id="KW-1185">Reference proteome</keyword>
<dbReference type="InterPro" id="IPR036236">
    <property type="entry name" value="Znf_C2H2_sf"/>
</dbReference>
<dbReference type="STRING" id="7375.A0A0L0C8E3"/>
<dbReference type="GO" id="GO:0005634">
    <property type="term" value="C:nucleus"/>
    <property type="evidence" value="ECO:0007669"/>
    <property type="project" value="TreeGrafter"/>
</dbReference>
<accession>A0A0L0C8E3</accession>
<dbReference type="InterPro" id="IPR013087">
    <property type="entry name" value="Znf_C2H2_type"/>
</dbReference>
<gene>
    <name evidence="3" type="ORF">FF38_05549</name>
</gene>
<dbReference type="OMA" id="YTQTRWL"/>
<dbReference type="GO" id="GO:0008270">
    <property type="term" value="F:zinc ion binding"/>
    <property type="evidence" value="ECO:0007669"/>
    <property type="project" value="UniProtKB-KW"/>
</dbReference>
<dbReference type="PROSITE" id="PS50157">
    <property type="entry name" value="ZINC_FINGER_C2H2_2"/>
    <property type="match status" value="2"/>
</dbReference>
<organism evidence="3 4">
    <name type="scientific">Lucilia cuprina</name>
    <name type="common">Green bottle fly</name>
    <name type="synonym">Australian sheep blowfly</name>
    <dbReference type="NCBI Taxonomy" id="7375"/>
    <lineage>
        <taxon>Eukaryota</taxon>
        <taxon>Metazoa</taxon>
        <taxon>Ecdysozoa</taxon>
        <taxon>Arthropoda</taxon>
        <taxon>Hexapoda</taxon>
        <taxon>Insecta</taxon>
        <taxon>Pterygota</taxon>
        <taxon>Neoptera</taxon>
        <taxon>Endopterygota</taxon>
        <taxon>Diptera</taxon>
        <taxon>Brachycera</taxon>
        <taxon>Muscomorpha</taxon>
        <taxon>Oestroidea</taxon>
        <taxon>Calliphoridae</taxon>
        <taxon>Luciliinae</taxon>
        <taxon>Lucilia</taxon>
    </lineage>
</organism>
<feature type="domain" description="C2H2-type" evidence="2">
    <location>
        <begin position="24"/>
        <end position="53"/>
    </location>
</feature>
<reference evidence="3 4" key="1">
    <citation type="journal article" date="2015" name="Nat. Commun.">
        <title>Lucilia cuprina genome unlocks parasitic fly biology to underpin future interventions.</title>
        <authorList>
            <person name="Anstead C.A."/>
            <person name="Korhonen P.K."/>
            <person name="Young N.D."/>
            <person name="Hall R.S."/>
            <person name="Jex A.R."/>
            <person name="Murali S.C."/>
            <person name="Hughes D.S."/>
            <person name="Lee S.F."/>
            <person name="Perry T."/>
            <person name="Stroehlein A.J."/>
            <person name="Ansell B.R."/>
            <person name="Breugelmans B."/>
            <person name="Hofmann A."/>
            <person name="Qu J."/>
            <person name="Dugan S."/>
            <person name="Lee S.L."/>
            <person name="Chao H."/>
            <person name="Dinh H."/>
            <person name="Han Y."/>
            <person name="Doddapaneni H.V."/>
            <person name="Worley K.C."/>
            <person name="Muzny D.M."/>
            <person name="Ioannidis P."/>
            <person name="Waterhouse R.M."/>
            <person name="Zdobnov E.M."/>
            <person name="James P.J."/>
            <person name="Bagnall N.H."/>
            <person name="Kotze A.C."/>
            <person name="Gibbs R.A."/>
            <person name="Richards S."/>
            <person name="Batterham P."/>
            <person name="Gasser R.B."/>
        </authorList>
    </citation>
    <scope>NUCLEOTIDE SEQUENCE [LARGE SCALE GENOMIC DNA]</scope>
    <source>
        <strain evidence="3 4">LS</strain>
        <tissue evidence="3">Full body</tissue>
    </source>
</reference>
<sequence length="390" mass="44501">MNFLQNNIEHYTPTKEQLKPFHQIKCSQPNCSSIFTNQANYEMHLEKHHRLAPAEKSSYTRLFYCPEEKCIYNYVTTQSKHFKNFKYLRQHYQKVHLSKDYLCEECKKSFATETQLNKHQKDQCGKKFICNDCHWSYDSMEALLTHGKRKGHNVKEIVAQRKNQGKMALKPLKKANKEEQPSGLNKQQVAKEIQVDFCPKLLCATSVQTDFLPVITETNSQQDISNALDEIHSLLRDIETQTEPLLSSSSSSTENHNYLDQMLAQSSHMYTQTCDDFLTELGLADIQTQTNWPSPDAHNETSNVQFTSTATSTNPCIHDELLVSTETQTSFTQCLLNSCNDAGTSTPPVSFGSLYHTQHTQTCDPLLESFDFGGQASDLIDGFQSTYTQT</sequence>
<dbReference type="OrthoDB" id="6354171at2759"/>
<dbReference type="GO" id="GO:0000981">
    <property type="term" value="F:DNA-binding transcription factor activity, RNA polymerase II-specific"/>
    <property type="evidence" value="ECO:0007669"/>
    <property type="project" value="TreeGrafter"/>
</dbReference>
<dbReference type="AlphaFoldDB" id="A0A0L0C8E3"/>
<protein>
    <recommendedName>
        <fullName evidence="2">C2H2-type domain-containing protein</fullName>
    </recommendedName>
</protein>
<dbReference type="EMBL" id="JRES01000763">
    <property type="protein sequence ID" value="KNC28497.1"/>
    <property type="molecule type" value="Genomic_DNA"/>
</dbReference>